<reference evidence="2 3" key="1">
    <citation type="submission" date="2020-04" db="EMBL/GenBank/DDBJ databases">
        <authorList>
            <person name="Wallbank WR R."/>
            <person name="Pardo Diaz C."/>
            <person name="Kozak K."/>
            <person name="Martin S."/>
            <person name="Jiggins C."/>
            <person name="Moest M."/>
            <person name="Warren A I."/>
            <person name="Byers J.R.P. K."/>
            <person name="Montejo-Kovacevich G."/>
            <person name="Yen C E."/>
        </authorList>
    </citation>
    <scope>NUCLEOTIDE SEQUENCE [LARGE SCALE GENOMIC DNA]</scope>
</reference>
<organism evidence="2 3">
    <name type="scientific">Arctia plantaginis</name>
    <name type="common">Wood tiger moth</name>
    <name type="synonym">Phalaena plantaginis</name>
    <dbReference type="NCBI Taxonomy" id="874455"/>
    <lineage>
        <taxon>Eukaryota</taxon>
        <taxon>Metazoa</taxon>
        <taxon>Ecdysozoa</taxon>
        <taxon>Arthropoda</taxon>
        <taxon>Hexapoda</taxon>
        <taxon>Insecta</taxon>
        <taxon>Pterygota</taxon>
        <taxon>Neoptera</taxon>
        <taxon>Endopterygota</taxon>
        <taxon>Lepidoptera</taxon>
        <taxon>Glossata</taxon>
        <taxon>Ditrysia</taxon>
        <taxon>Noctuoidea</taxon>
        <taxon>Erebidae</taxon>
        <taxon>Arctiinae</taxon>
        <taxon>Arctia</taxon>
    </lineage>
</organism>
<feature type="region of interest" description="Disordered" evidence="1">
    <location>
        <begin position="1"/>
        <end position="60"/>
    </location>
</feature>
<gene>
    <name evidence="2" type="ORF">APLA_LOCUS16277</name>
</gene>
<evidence type="ECO:0000313" key="3">
    <source>
        <dbReference type="Proteomes" id="UP000494256"/>
    </source>
</evidence>
<dbReference type="AlphaFoldDB" id="A0A8S1BI36"/>
<dbReference type="Proteomes" id="UP000494256">
    <property type="component" value="Unassembled WGS sequence"/>
</dbReference>
<proteinExistence type="predicted"/>
<name>A0A8S1BI36_ARCPL</name>
<dbReference type="OrthoDB" id="29661at2759"/>
<evidence type="ECO:0000256" key="1">
    <source>
        <dbReference type="SAM" id="MobiDB-lite"/>
    </source>
</evidence>
<evidence type="ECO:0000313" key="2">
    <source>
        <dbReference type="EMBL" id="CAB3258641.1"/>
    </source>
</evidence>
<protein>
    <submittedName>
        <fullName evidence="2">Uncharacterized protein</fullName>
    </submittedName>
</protein>
<accession>A0A8S1BI36</accession>
<sequence length="107" mass="11317">MITGCRGDVNAKSPWWGSEEEDSRGASRAEFAAQESPQLPFRNTPSRPESTRTAQTVKGSGGGGLCLKLRDYDMERRIGPFDLPHPALRGGLAYLRASLGGGPGAAG</sequence>
<dbReference type="EMBL" id="CADEBD010000660">
    <property type="protein sequence ID" value="CAB3258641.1"/>
    <property type="molecule type" value="Genomic_DNA"/>
</dbReference>
<feature type="compositionally biased region" description="Polar residues" evidence="1">
    <location>
        <begin position="35"/>
        <end position="58"/>
    </location>
</feature>
<comment type="caution">
    <text evidence="2">The sequence shown here is derived from an EMBL/GenBank/DDBJ whole genome shotgun (WGS) entry which is preliminary data.</text>
</comment>